<dbReference type="InterPro" id="IPR029016">
    <property type="entry name" value="GAF-like_dom_sf"/>
</dbReference>
<keyword evidence="1" id="KW-0805">Transcription regulation</keyword>
<name>A0A221M9D5_9BACI</name>
<dbReference type="SUPFAM" id="SSF46785">
    <property type="entry name" value="Winged helix' DNA-binding domain"/>
    <property type="match status" value="1"/>
</dbReference>
<sequence length="254" mass="28971">MLKTVNLTLEILKMFTREKPEWGGRELAHQMELNHTKVYRILETLTKNSFLKKDPVTKDYTLGIALWELGAIMYEGLNVKELIRPILEKLCEDTGESVFLTILDKEEGVTLDTVEPEDKVKFSVSIGSRAPLYVGASYRSILSYKSEEFIENIIGDQELKKYTKRTMNDPGGLKNELKKIKKEGWALSQGEYTEDVLALAVPLFDNNVVIGSVTLSGPTYRLSNKKIKGYLPLLKETRDEIEFVVTKNQLKLMM</sequence>
<dbReference type="InterPro" id="IPR005471">
    <property type="entry name" value="Tscrpt_reg_IclR_N"/>
</dbReference>
<evidence type="ECO:0000259" key="4">
    <source>
        <dbReference type="PROSITE" id="PS51077"/>
    </source>
</evidence>
<dbReference type="InterPro" id="IPR036390">
    <property type="entry name" value="WH_DNA-bd_sf"/>
</dbReference>
<dbReference type="PANTHER" id="PTHR30136">
    <property type="entry name" value="HELIX-TURN-HELIX TRANSCRIPTIONAL REGULATOR, ICLR FAMILY"/>
    <property type="match status" value="1"/>
</dbReference>
<dbReference type="InterPro" id="IPR036388">
    <property type="entry name" value="WH-like_DNA-bd_sf"/>
</dbReference>
<dbReference type="GO" id="GO:0003700">
    <property type="term" value="F:DNA-binding transcription factor activity"/>
    <property type="evidence" value="ECO:0007669"/>
    <property type="project" value="TreeGrafter"/>
</dbReference>
<feature type="domain" description="IclR-ED" evidence="5">
    <location>
        <begin position="65"/>
        <end position="247"/>
    </location>
</feature>
<dbReference type="OrthoDB" id="9778379at2"/>
<dbReference type="Pfam" id="PF01614">
    <property type="entry name" value="IclR_C"/>
    <property type="match status" value="1"/>
</dbReference>
<keyword evidence="7" id="KW-1185">Reference proteome</keyword>
<evidence type="ECO:0000313" key="6">
    <source>
        <dbReference type="EMBL" id="ASN04242.1"/>
    </source>
</evidence>
<keyword evidence="3" id="KW-0804">Transcription</keyword>
<proteinExistence type="predicted"/>
<keyword evidence="2" id="KW-0238">DNA-binding</keyword>
<accession>A0A221M9D5</accession>
<evidence type="ECO:0000256" key="3">
    <source>
        <dbReference type="ARBA" id="ARBA00023163"/>
    </source>
</evidence>
<dbReference type="GO" id="GO:0045892">
    <property type="term" value="P:negative regulation of DNA-templated transcription"/>
    <property type="evidence" value="ECO:0007669"/>
    <property type="project" value="TreeGrafter"/>
</dbReference>
<dbReference type="PROSITE" id="PS51077">
    <property type="entry name" value="HTH_ICLR"/>
    <property type="match status" value="1"/>
</dbReference>
<dbReference type="InterPro" id="IPR014757">
    <property type="entry name" value="Tscrpt_reg_IclR_C"/>
</dbReference>
<organism evidence="6 7">
    <name type="scientific">Virgibacillus necropolis</name>
    <dbReference type="NCBI Taxonomy" id="163877"/>
    <lineage>
        <taxon>Bacteria</taxon>
        <taxon>Bacillati</taxon>
        <taxon>Bacillota</taxon>
        <taxon>Bacilli</taxon>
        <taxon>Bacillales</taxon>
        <taxon>Bacillaceae</taxon>
        <taxon>Virgibacillus</taxon>
    </lineage>
</organism>
<dbReference type="RefSeq" id="WP_089530832.1">
    <property type="nucleotide sequence ID" value="NZ_CP022437.1"/>
</dbReference>
<reference evidence="6 7" key="1">
    <citation type="journal article" date="2003" name="Int. J. Syst. Evol. Microbiol.">
        <title>Virgibacillus carmonensis sp. nov., Virgibacillus necropolis sp. nov. and Virgibacillus picturae sp. nov., three novel species isolated from deteriorated mural paintings, transfer of the species of the genus salibacillus to Virgibacillus, as Virgibacillus marismortui comb. nov. and Virgibacillus salexigens comb. nov., and emended description of the genus Virgibacillus.</title>
        <authorList>
            <person name="Heyrman J."/>
            <person name="Logan N.A."/>
            <person name="Busse H.J."/>
            <person name="Balcaen A."/>
            <person name="Lebbe L."/>
            <person name="Rodriguez-Diaz M."/>
            <person name="Swings J."/>
            <person name="De Vos P."/>
        </authorList>
    </citation>
    <scope>NUCLEOTIDE SEQUENCE [LARGE SCALE GENOMIC DNA]</scope>
    <source>
        <strain evidence="6 7">LMG 19488</strain>
    </source>
</reference>
<dbReference type="InterPro" id="IPR050707">
    <property type="entry name" value="HTH_MetabolicPath_Reg"/>
</dbReference>
<dbReference type="KEGG" id="vne:CFK40_04080"/>
<dbReference type="Proteomes" id="UP000204391">
    <property type="component" value="Chromosome"/>
</dbReference>
<dbReference type="PANTHER" id="PTHR30136:SF35">
    <property type="entry name" value="HTH-TYPE TRANSCRIPTIONAL REGULATOR RV1719"/>
    <property type="match status" value="1"/>
</dbReference>
<evidence type="ECO:0000256" key="2">
    <source>
        <dbReference type="ARBA" id="ARBA00023125"/>
    </source>
</evidence>
<dbReference type="Gene3D" id="3.30.450.40">
    <property type="match status" value="1"/>
</dbReference>
<dbReference type="PROSITE" id="PS51078">
    <property type="entry name" value="ICLR_ED"/>
    <property type="match status" value="1"/>
</dbReference>
<evidence type="ECO:0000256" key="1">
    <source>
        <dbReference type="ARBA" id="ARBA00023015"/>
    </source>
</evidence>
<dbReference type="SMART" id="SM00346">
    <property type="entry name" value="HTH_ICLR"/>
    <property type="match status" value="1"/>
</dbReference>
<dbReference type="Gene3D" id="1.10.10.10">
    <property type="entry name" value="Winged helix-like DNA-binding domain superfamily/Winged helix DNA-binding domain"/>
    <property type="match status" value="1"/>
</dbReference>
<gene>
    <name evidence="6" type="ORF">CFK40_04080</name>
</gene>
<dbReference type="AlphaFoldDB" id="A0A221M9D5"/>
<evidence type="ECO:0000313" key="7">
    <source>
        <dbReference type="Proteomes" id="UP000204391"/>
    </source>
</evidence>
<protein>
    <submittedName>
        <fullName evidence="6">IclR family transcriptional regulator</fullName>
    </submittedName>
</protein>
<dbReference type="Pfam" id="PF09339">
    <property type="entry name" value="HTH_IclR"/>
    <property type="match status" value="1"/>
</dbReference>
<dbReference type="GO" id="GO:0003677">
    <property type="term" value="F:DNA binding"/>
    <property type="evidence" value="ECO:0007669"/>
    <property type="project" value="UniProtKB-KW"/>
</dbReference>
<feature type="domain" description="HTH iclR-type" evidence="4">
    <location>
        <begin position="2"/>
        <end position="64"/>
    </location>
</feature>
<dbReference type="SUPFAM" id="SSF55781">
    <property type="entry name" value="GAF domain-like"/>
    <property type="match status" value="1"/>
</dbReference>
<evidence type="ECO:0000259" key="5">
    <source>
        <dbReference type="PROSITE" id="PS51078"/>
    </source>
</evidence>
<dbReference type="EMBL" id="CP022437">
    <property type="protein sequence ID" value="ASN04242.1"/>
    <property type="molecule type" value="Genomic_DNA"/>
</dbReference>